<proteinExistence type="predicted"/>
<dbReference type="AlphaFoldDB" id="A0A401R0D0"/>
<accession>A0A401R0D0</accession>
<dbReference type="RefSeq" id="WP_020930949.1">
    <property type="nucleotide sequence ID" value="NZ_BHXC01000006.1"/>
</dbReference>
<evidence type="ECO:0000313" key="2">
    <source>
        <dbReference type="EMBL" id="GCB91064.1"/>
    </source>
</evidence>
<sequence length="56" mass="6009">MTDLTELTESAESAESARLVEPAEWSDGRIEHSRVDHGRVDHAVPAGHARQAGGES</sequence>
<organism evidence="2 3">
    <name type="scientific">Streptomyces noursei</name>
    <name type="common">Streptomyces albulus</name>
    <dbReference type="NCBI Taxonomy" id="1971"/>
    <lineage>
        <taxon>Bacteria</taxon>
        <taxon>Bacillati</taxon>
        <taxon>Actinomycetota</taxon>
        <taxon>Actinomycetes</taxon>
        <taxon>Kitasatosporales</taxon>
        <taxon>Streptomycetaceae</taxon>
        <taxon>Streptomyces</taxon>
    </lineage>
</organism>
<reference evidence="2 3" key="1">
    <citation type="journal article" date="2019" name="Microbiol. Resour. Announc.">
        <title>Draft Genome Sequence of the Most Traditional epsilon-Poly-l-Lysine Producer, Streptomyces albulus NBRC14147.</title>
        <authorList>
            <person name="Yamanaka K."/>
            <person name="Hamano Y."/>
        </authorList>
    </citation>
    <scope>NUCLEOTIDE SEQUENCE [LARGE SCALE GENOMIC DNA]</scope>
    <source>
        <strain evidence="2 3">NBRC 14147</strain>
    </source>
</reference>
<dbReference type="EMBL" id="BHXC01000006">
    <property type="protein sequence ID" value="GCB91064.1"/>
    <property type="molecule type" value="Genomic_DNA"/>
</dbReference>
<dbReference type="Proteomes" id="UP000288351">
    <property type="component" value="Unassembled WGS sequence"/>
</dbReference>
<evidence type="ECO:0000256" key="1">
    <source>
        <dbReference type="SAM" id="MobiDB-lite"/>
    </source>
</evidence>
<gene>
    <name evidence="2" type="ORF">SALB_03776</name>
</gene>
<evidence type="ECO:0000313" key="3">
    <source>
        <dbReference type="Proteomes" id="UP000288351"/>
    </source>
</evidence>
<name>A0A401R0D0_STRNR</name>
<protein>
    <submittedName>
        <fullName evidence="2">Uncharacterized protein</fullName>
    </submittedName>
</protein>
<feature type="compositionally biased region" description="Basic and acidic residues" evidence="1">
    <location>
        <begin position="26"/>
        <end position="42"/>
    </location>
</feature>
<feature type="region of interest" description="Disordered" evidence="1">
    <location>
        <begin position="1"/>
        <end position="56"/>
    </location>
</feature>
<comment type="caution">
    <text evidence="2">The sequence shown here is derived from an EMBL/GenBank/DDBJ whole genome shotgun (WGS) entry which is preliminary data.</text>
</comment>